<reference evidence="8 9" key="1">
    <citation type="submission" date="2024-05" db="EMBL/GenBank/DDBJ databases">
        <title>Genome sequencing of Marine Estuary Bacteria, Pseudoalteromonas distincta strain FA, Psychrobacter proteolyticus strain EA, and Shewanella baltica strain CA.</title>
        <authorList>
            <person name="Dieffenbach S.A."/>
            <person name="Maclea K.S."/>
        </authorList>
    </citation>
    <scope>NUCLEOTIDE SEQUENCE [LARGE SCALE GENOMIC DNA]</scope>
    <source>
        <strain evidence="8 9">EA</strain>
    </source>
</reference>
<dbReference type="Proteomes" id="UP001414441">
    <property type="component" value="Unassembled WGS sequence"/>
</dbReference>
<feature type="domain" description="ComEC/Rec2-related protein" evidence="7">
    <location>
        <begin position="340"/>
        <end position="634"/>
    </location>
</feature>
<evidence type="ECO:0000313" key="9">
    <source>
        <dbReference type="Proteomes" id="UP001414441"/>
    </source>
</evidence>
<evidence type="ECO:0000256" key="1">
    <source>
        <dbReference type="ARBA" id="ARBA00004651"/>
    </source>
</evidence>
<organism evidence="8 9">
    <name type="scientific">Psychrobacter proteolyticus</name>
    <dbReference type="NCBI Taxonomy" id="147825"/>
    <lineage>
        <taxon>Bacteria</taxon>
        <taxon>Pseudomonadati</taxon>
        <taxon>Pseudomonadota</taxon>
        <taxon>Gammaproteobacteria</taxon>
        <taxon>Moraxellales</taxon>
        <taxon>Moraxellaceae</taxon>
        <taxon>Psychrobacter</taxon>
    </lineage>
</organism>
<feature type="transmembrane region" description="Helical" evidence="6">
    <location>
        <begin position="464"/>
        <end position="482"/>
    </location>
</feature>
<accession>A0ABV0D7G8</accession>
<sequence length="972" mass="108746">MYWWIGSLIIIVMMGVLAVADNVIMPIDLSLIDMIDPSNLSLALTIFATILLASAQFNIPSIDSHSADSNTSNNASRHTKLPFRVIRYLVLALLATALMIGSALQALVIHQQAETTEITAPIRVQALVRIEGLSDSVYDATTNSGYRQVAVIANIAPLVAELTSQELATKTSDYLDTNKNSLSANYDINPNEVSLKVSKHRILLNAYPRKSANKSQFAFLNDLQPGDEIFMSLALAPLATSEQAVNNPTGFDSYRWLRGRHIDGVASILAVSPTLVNSSEISNEISDEKYSKQSLDFDSYLQHFRTRIDQGRWRLRQHFYQDWSAQSTAEQQAKAVTLSLLTGDRSLINRDTKDLYQLAGISHLLAISGTHVLFLAIVLAGIVVLLFDRNYSAIYRRIPRWKVRWWVMIGAAFIYALFTGFDVPAARTAWMLLAIGFVRLTLLPISMMRVLLALAVLMAWRDPYVLWQAGYWLSFIAVALLLKYDDTSYEHQTTATTNLYDDKPRIHISNALFSHVWRMVKRVFKLQFWLFLTLLPVTLLLFGKASLWGLFINLFAIGLFGWVIVPLNLLAGLCYLLMPSIADILWMVTSTIVGNLHDLMSWLTSLPVLLDAWLYTPVNIAILSMALLSALPWLLPRGLLSRWLMLPPLTLLMMTVYANQQSFVTVPTLYILPTGDSYITAALLQYPTANEDSTNWLFLADHRPTSTRTMPSSLTADKLSENLKQQLGSLAVNKLESIVVQSSSVGLTDTLIPDNKNITNTKNSELLPMTVAQLNSRLSISQYWQAGRSDRWSAFQQAYKTVRQSEDTPTISAQRCEQGKTWQSINDELSVQAITGWSEIGDASVWNCTIALDTNLPIRVLRYNAADPLNSLPANSPVSRQAQIVTNQLTGKQSAFSQSRLILDTATHQRVWQLWSLLCSAESNNDDMLFENTRWLGHSASQITGDIISRQRVDEVITYDNKPLDAALSLNN</sequence>
<feature type="transmembrane region" description="Helical" evidence="6">
    <location>
        <begin position="85"/>
        <end position="109"/>
    </location>
</feature>
<comment type="caution">
    <text evidence="8">The sequence shown here is derived from an EMBL/GenBank/DDBJ whole genome shotgun (WGS) entry which is preliminary data.</text>
</comment>
<evidence type="ECO:0000256" key="3">
    <source>
        <dbReference type="ARBA" id="ARBA00022692"/>
    </source>
</evidence>
<feature type="transmembrane region" description="Helical" evidence="6">
    <location>
        <begin position="6"/>
        <end position="27"/>
    </location>
</feature>
<dbReference type="EMBL" id="JBDLOB010000005">
    <property type="protein sequence ID" value="MEN8626337.1"/>
    <property type="molecule type" value="Genomic_DNA"/>
</dbReference>
<dbReference type="PANTHER" id="PTHR30619">
    <property type="entry name" value="DNA INTERNALIZATION/COMPETENCE PROTEIN COMEC/REC2"/>
    <property type="match status" value="1"/>
</dbReference>
<feature type="transmembrane region" description="Helical" evidence="6">
    <location>
        <begin position="405"/>
        <end position="423"/>
    </location>
</feature>
<keyword evidence="4 6" id="KW-1133">Transmembrane helix</keyword>
<dbReference type="Pfam" id="PF03772">
    <property type="entry name" value="Competence"/>
    <property type="match status" value="1"/>
</dbReference>
<evidence type="ECO:0000313" key="8">
    <source>
        <dbReference type="EMBL" id="MEN8626337.1"/>
    </source>
</evidence>
<keyword evidence="3 6" id="KW-0812">Transmembrane</keyword>
<evidence type="ECO:0000256" key="5">
    <source>
        <dbReference type="ARBA" id="ARBA00023136"/>
    </source>
</evidence>
<keyword evidence="2" id="KW-1003">Cell membrane</keyword>
<dbReference type="InterPro" id="IPR004477">
    <property type="entry name" value="ComEC_N"/>
</dbReference>
<comment type="subcellular location">
    <subcellularLocation>
        <location evidence="1">Cell membrane</location>
        <topology evidence="1">Multi-pass membrane protein</topology>
    </subcellularLocation>
</comment>
<evidence type="ECO:0000259" key="7">
    <source>
        <dbReference type="Pfam" id="PF03772"/>
    </source>
</evidence>
<dbReference type="NCBIfam" id="TIGR00360">
    <property type="entry name" value="ComEC_N-term"/>
    <property type="match status" value="1"/>
</dbReference>
<feature type="transmembrane region" description="Helical" evidence="6">
    <location>
        <begin position="613"/>
        <end position="635"/>
    </location>
</feature>
<feature type="transmembrane region" description="Helical" evidence="6">
    <location>
        <begin position="430"/>
        <end position="458"/>
    </location>
</feature>
<keyword evidence="9" id="KW-1185">Reference proteome</keyword>
<protein>
    <submittedName>
        <fullName evidence="8">ComEC/Rec2 family competence protein</fullName>
    </submittedName>
</protein>
<proteinExistence type="predicted"/>
<dbReference type="RefSeq" id="WP_347163474.1">
    <property type="nucleotide sequence ID" value="NZ_JBDLOB010000005.1"/>
</dbReference>
<feature type="transmembrane region" description="Helical" evidence="6">
    <location>
        <begin position="355"/>
        <end position="385"/>
    </location>
</feature>
<gene>
    <name evidence="8" type="ORF">ABFV72_09980</name>
</gene>
<evidence type="ECO:0000256" key="4">
    <source>
        <dbReference type="ARBA" id="ARBA00022989"/>
    </source>
</evidence>
<keyword evidence="5 6" id="KW-0472">Membrane</keyword>
<evidence type="ECO:0000256" key="6">
    <source>
        <dbReference type="SAM" id="Phobius"/>
    </source>
</evidence>
<dbReference type="PANTHER" id="PTHR30619:SF1">
    <property type="entry name" value="RECOMBINATION PROTEIN 2"/>
    <property type="match status" value="1"/>
</dbReference>
<name>A0ABV0D7G8_9GAMM</name>
<evidence type="ECO:0000256" key="2">
    <source>
        <dbReference type="ARBA" id="ARBA00022475"/>
    </source>
</evidence>
<dbReference type="InterPro" id="IPR052159">
    <property type="entry name" value="Competence_DNA_uptake"/>
</dbReference>
<feature type="transmembrane region" description="Helical" evidence="6">
    <location>
        <begin position="39"/>
        <end position="59"/>
    </location>
</feature>
<feature type="transmembrane region" description="Helical" evidence="6">
    <location>
        <begin position="523"/>
        <end position="542"/>
    </location>
</feature>